<dbReference type="Proteomes" id="UP001189616">
    <property type="component" value="Unassembled WGS sequence"/>
</dbReference>
<gene>
    <name evidence="1" type="ORF">LMG7141_04135</name>
</gene>
<evidence type="ECO:0000313" key="1">
    <source>
        <dbReference type="EMBL" id="CAJ0802622.1"/>
    </source>
</evidence>
<organism evidence="1 2">
    <name type="scientific">Ralstonia condita</name>
    <dbReference type="NCBI Taxonomy" id="3058600"/>
    <lineage>
        <taxon>Bacteria</taxon>
        <taxon>Pseudomonadati</taxon>
        <taxon>Pseudomonadota</taxon>
        <taxon>Betaproteobacteria</taxon>
        <taxon>Burkholderiales</taxon>
        <taxon>Burkholderiaceae</taxon>
        <taxon>Ralstonia</taxon>
    </lineage>
</organism>
<accession>A0ABM9JSA9</accession>
<proteinExistence type="predicted"/>
<dbReference type="EMBL" id="CATYWO010000012">
    <property type="protein sequence ID" value="CAJ0802622.1"/>
    <property type="molecule type" value="Genomic_DNA"/>
</dbReference>
<comment type="caution">
    <text evidence="1">The sequence shown here is derived from an EMBL/GenBank/DDBJ whole genome shotgun (WGS) entry which is preliminary data.</text>
</comment>
<dbReference type="RefSeq" id="WP_316659745.1">
    <property type="nucleotide sequence ID" value="NZ_CATYWO010000012.1"/>
</dbReference>
<evidence type="ECO:0000313" key="2">
    <source>
        <dbReference type="Proteomes" id="UP001189616"/>
    </source>
</evidence>
<keyword evidence="2" id="KW-1185">Reference proteome</keyword>
<reference evidence="1 2" key="1">
    <citation type="submission" date="2023-07" db="EMBL/GenBank/DDBJ databases">
        <authorList>
            <person name="Peeters C."/>
        </authorList>
    </citation>
    <scope>NUCLEOTIDE SEQUENCE [LARGE SCALE GENOMIC DNA]</scope>
    <source>
        <strain evidence="1 2">LMG 7141</strain>
    </source>
</reference>
<sequence>MDQQLVTCSFRHTVIDEALETGISKEGGDNLIGHAEGDNRTKNAGEAYYGARWYFAKPSLEAVIQLDGLH</sequence>
<name>A0ABM9JSA9_9RALS</name>
<protein>
    <submittedName>
        <fullName evidence="1">Uncharacterized protein</fullName>
    </submittedName>
</protein>